<dbReference type="AlphaFoldDB" id="A0A515DHB2"/>
<keyword evidence="3" id="KW-0547">Nucleotide-binding</keyword>
<evidence type="ECO:0000256" key="5">
    <source>
        <dbReference type="ARBA" id="ARBA00022840"/>
    </source>
</evidence>
<organism evidence="9 10">
    <name type="scientific">Rhodoferax sediminis</name>
    <dbReference type="NCBI Taxonomy" id="2509614"/>
    <lineage>
        <taxon>Bacteria</taxon>
        <taxon>Pseudomonadati</taxon>
        <taxon>Pseudomonadota</taxon>
        <taxon>Betaproteobacteria</taxon>
        <taxon>Burkholderiales</taxon>
        <taxon>Comamonadaceae</taxon>
        <taxon>Rhodoferax</taxon>
    </lineage>
</organism>
<dbReference type="Proteomes" id="UP000316798">
    <property type="component" value="Chromosome"/>
</dbReference>
<dbReference type="KEGG" id="rhf:EUB48_12905"/>
<dbReference type="GO" id="GO:0005524">
    <property type="term" value="F:ATP binding"/>
    <property type="evidence" value="ECO:0007669"/>
    <property type="project" value="UniProtKB-KW"/>
</dbReference>
<evidence type="ECO:0000256" key="3">
    <source>
        <dbReference type="ARBA" id="ARBA00022741"/>
    </source>
</evidence>
<evidence type="ECO:0000313" key="10">
    <source>
        <dbReference type="Proteomes" id="UP000316798"/>
    </source>
</evidence>
<sequence>MLASDIENSALKIAYYADDFTGATDTLATAARAGLRTLLFLGLPTTAQLERAGPLDCLGIAGAARAMTPAEMQSELEPVGRLFAALDAPVIHYKTCSTFDSAAHIGSIGAAIQILRPHAGNALVAVVGGQPNLRRYCVFGNLFAGAGKDGAISRLDRHPTMRQHPVTPMHEADLRLHLAQQGLKHVSSIAYPDYEQGDDALDRQLAALLAQGPDAVLFDVADAAHLAPVGRLIWQHAQRRRLLTAGPSSVVQALTAHWQTMPARREAAVAPAKGPVLVLAGSLSPMTALQVGAATSYRHVVLDAARLAKDRDYLMHMGGQIAARLGEGDHVLACTSGQGSAANAGTPADARALAQACGELLACVLKTVPVQRLGIAGGDTSSHAVQALDAWGLAYQAQLAPGVALCHLHSDNYSLDGMEIMLKGGQMGADTLFEELLRGTAQMSFGA</sequence>
<dbReference type="EMBL" id="CP035503">
    <property type="protein sequence ID" value="QDL39784.1"/>
    <property type="molecule type" value="Genomic_DNA"/>
</dbReference>
<evidence type="ECO:0000313" key="9">
    <source>
        <dbReference type="EMBL" id="QDL39784.1"/>
    </source>
</evidence>
<keyword evidence="4 9" id="KW-0418">Kinase</keyword>
<keyword evidence="10" id="KW-1185">Reference proteome</keyword>
<keyword evidence="6" id="KW-0119">Carbohydrate metabolism</keyword>
<evidence type="ECO:0000259" key="8">
    <source>
        <dbReference type="Pfam" id="PF17042"/>
    </source>
</evidence>
<dbReference type="Gene3D" id="3.40.980.20">
    <property type="entry name" value="Four-carbon acid sugar kinase, nucleotide binding domain"/>
    <property type="match status" value="1"/>
</dbReference>
<evidence type="ECO:0000256" key="4">
    <source>
        <dbReference type="ARBA" id="ARBA00022777"/>
    </source>
</evidence>
<dbReference type="OrthoDB" id="191465at2"/>
<dbReference type="InterPro" id="IPR042213">
    <property type="entry name" value="NBD_C_sf"/>
</dbReference>
<evidence type="ECO:0000259" key="7">
    <source>
        <dbReference type="Pfam" id="PF07005"/>
    </source>
</evidence>
<feature type="domain" description="Four-carbon acid sugar kinase nucleotide binding" evidence="8">
    <location>
        <begin position="277"/>
        <end position="433"/>
    </location>
</feature>
<dbReference type="InterPro" id="IPR037051">
    <property type="entry name" value="4-carb_acid_sugar_kinase_N_sf"/>
</dbReference>
<dbReference type="InterPro" id="IPR010737">
    <property type="entry name" value="4-carb_acid_sugar_kinase_N"/>
</dbReference>
<reference evidence="9 10" key="1">
    <citation type="submission" date="2019-01" db="EMBL/GenBank/DDBJ databases">
        <title>Genomic insights into a novel species Rhodoferax sp.</title>
        <authorList>
            <person name="Jin L."/>
        </authorList>
    </citation>
    <scope>NUCLEOTIDE SEQUENCE [LARGE SCALE GENOMIC DNA]</scope>
    <source>
        <strain evidence="9 10">CHu59-6-5</strain>
    </source>
</reference>
<keyword evidence="5" id="KW-0067">ATP-binding</keyword>
<dbReference type="GO" id="GO:0016301">
    <property type="term" value="F:kinase activity"/>
    <property type="evidence" value="ECO:0007669"/>
    <property type="project" value="UniProtKB-KW"/>
</dbReference>
<dbReference type="Pfam" id="PF17042">
    <property type="entry name" value="NBD_C"/>
    <property type="match status" value="1"/>
</dbReference>
<proteinExistence type="inferred from homology"/>
<dbReference type="InterPro" id="IPR031475">
    <property type="entry name" value="NBD_C"/>
</dbReference>
<keyword evidence="2" id="KW-0808">Transferase</keyword>
<dbReference type="RefSeq" id="WP_142819505.1">
    <property type="nucleotide sequence ID" value="NZ_CP035503.1"/>
</dbReference>
<evidence type="ECO:0000256" key="2">
    <source>
        <dbReference type="ARBA" id="ARBA00022679"/>
    </source>
</evidence>
<protein>
    <submittedName>
        <fullName evidence="9">Four-carbon acid sugar kinase family protein</fullName>
    </submittedName>
</protein>
<gene>
    <name evidence="9" type="ORF">EUB48_12905</name>
</gene>
<evidence type="ECO:0000256" key="1">
    <source>
        <dbReference type="ARBA" id="ARBA00005715"/>
    </source>
</evidence>
<feature type="domain" description="Four-carbon acid sugar kinase N-terminal" evidence="7">
    <location>
        <begin position="13"/>
        <end position="254"/>
    </location>
</feature>
<accession>A0A515DHB2</accession>
<evidence type="ECO:0000256" key="6">
    <source>
        <dbReference type="ARBA" id="ARBA00023277"/>
    </source>
</evidence>
<name>A0A515DHB2_9BURK</name>
<comment type="similarity">
    <text evidence="1">Belongs to the four-carbon acid sugar kinase family.</text>
</comment>
<dbReference type="Gene3D" id="3.40.50.10840">
    <property type="entry name" value="Putative sugar-binding, N-terminal domain"/>
    <property type="match status" value="1"/>
</dbReference>
<dbReference type="Pfam" id="PF07005">
    <property type="entry name" value="SBD_N"/>
    <property type="match status" value="1"/>
</dbReference>
<dbReference type="SUPFAM" id="SSF142764">
    <property type="entry name" value="YgbK-like"/>
    <property type="match status" value="1"/>
</dbReference>